<gene>
    <name evidence="5" type="ORF">FSP39_024452</name>
</gene>
<comment type="caution">
    <text evidence="5">The sequence shown here is derived from an EMBL/GenBank/DDBJ whole genome shotgun (WGS) entry which is preliminary data.</text>
</comment>
<sequence length="190" mass="22167">MTSKSMDTRYCLKLEVTLVFENGEYVIAEAEFALDKSKKKKKRELAEEQKQEIKEAFDLFDTDKDRAIDYHELKVAMRALGFDVKKADVLKILRDYDREGTGKISYDDFNEVMTDMMLERDPQEEILKAFKLFDDDSSGKISLRNLRRVARELGENMTDEELRAMIDEFDRDADGEINEEEFIAIMTGDT</sequence>
<organism evidence="5 6">
    <name type="scientific">Pinctada imbricata</name>
    <name type="common">Atlantic pearl-oyster</name>
    <name type="synonym">Pinctada martensii</name>
    <dbReference type="NCBI Taxonomy" id="66713"/>
    <lineage>
        <taxon>Eukaryota</taxon>
        <taxon>Metazoa</taxon>
        <taxon>Spiralia</taxon>
        <taxon>Lophotrochozoa</taxon>
        <taxon>Mollusca</taxon>
        <taxon>Bivalvia</taxon>
        <taxon>Autobranchia</taxon>
        <taxon>Pteriomorphia</taxon>
        <taxon>Pterioida</taxon>
        <taxon>Pterioidea</taxon>
        <taxon>Pteriidae</taxon>
        <taxon>Pinctada</taxon>
    </lineage>
</organism>
<keyword evidence="6" id="KW-1185">Reference proteome</keyword>
<keyword evidence="3" id="KW-0106">Calcium</keyword>
<dbReference type="InterPro" id="IPR018247">
    <property type="entry name" value="EF_Hand_1_Ca_BS"/>
</dbReference>
<proteinExistence type="predicted"/>
<reference evidence="5" key="1">
    <citation type="submission" date="2019-08" db="EMBL/GenBank/DDBJ databases">
        <title>The improved chromosome-level genome for the pearl oyster Pinctada fucata martensii using PacBio sequencing and Hi-C.</title>
        <authorList>
            <person name="Zheng Z."/>
        </authorList>
    </citation>
    <scope>NUCLEOTIDE SEQUENCE</scope>
    <source>
        <strain evidence="5">ZZ-2019</strain>
        <tissue evidence="5">Adductor muscle</tissue>
    </source>
</reference>
<name>A0AA88YBU6_PINIB</name>
<dbReference type="FunFam" id="1.10.238.10:FF:000301">
    <property type="entry name" value="EF-hand calcium-binding protein"/>
    <property type="match status" value="1"/>
</dbReference>
<feature type="domain" description="EF-hand" evidence="4">
    <location>
        <begin position="48"/>
        <end position="83"/>
    </location>
</feature>
<dbReference type="PANTHER" id="PTHR23048">
    <property type="entry name" value="MYOSIN LIGHT CHAIN 1, 3"/>
    <property type="match status" value="1"/>
</dbReference>
<dbReference type="InterPro" id="IPR050230">
    <property type="entry name" value="CALM/Myosin/TropC-like"/>
</dbReference>
<dbReference type="PANTHER" id="PTHR23048:SF48">
    <property type="entry name" value="CENTRIN 3"/>
    <property type="match status" value="1"/>
</dbReference>
<dbReference type="InterPro" id="IPR002048">
    <property type="entry name" value="EF_hand_dom"/>
</dbReference>
<dbReference type="PROSITE" id="PS50222">
    <property type="entry name" value="EF_HAND_2"/>
    <property type="match status" value="4"/>
</dbReference>
<keyword evidence="2" id="KW-0677">Repeat</keyword>
<dbReference type="EMBL" id="VSWD01000008">
    <property type="protein sequence ID" value="KAK3096204.1"/>
    <property type="molecule type" value="Genomic_DNA"/>
</dbReference>
<dbReference type="Gene3D" id="1.10.238.10">
    <property type="entry name" value="EF-hand"/>
    <property type="match status" value="2"/>
</dbReference>
<feature type="domain" description="EF-hand" evidence="4">
    <location>
        <begin position="157"/>
        <end position="190"/>
    </location>
</feature>
<dbReference type="InterPro" id="IPR011992">
    <property type="entry name" value="EF-hand-dom_pair"/>
</dbReference>
<dbReference type="Proteomes" id="UP001186944">
    <property type="component" value="Unassembled WGS sequence"/>
</dbReference>
<protein>
    <recommendedName>
        <fullName evidence="4">EF-hand domain-containing protein</fullName>
    </recommendedName>
</protein>
<dbReference type="SUPFAM" id="SSF47473">
    <property type="entry name" value="EF-hand"/>
    <property type="match status" value="1"/>
</dbReference>
<dbReference type="FunFam" id="1.10.238.10:FF:000122">
    <property type="entry name" value="Centrin 3"/>
    <property type="match status" value="1"/>
</dbReference>
<feature type="domain" description="EF-hand" evidence="4">
    <location>
        <begin position="84"/>
        <end position="119"/>
    </location>
</feature>
<dbReference type="PROSITE" id="PS00018">
    <property type="entry name" value="EF_HAND_1"/>
    <property type="match status" value="2"/>
</dbReference>
<evidence type="ECO:0000256" key="1">
    <source>
        <dbReference type="ARBA" id="ARBA00022723"/>
    </source>
</evidence>
<dbReference type="CDD" id="cd00051">
    <property type="entry name" value="EFh"/>
    <property type="match status" value="1"/>
</dbReference>
<dbReference type="GO" id="GO:0005509">
    <property type="term" value="F:calcium ion binding"/>
    <property type="evidence" value="ECO:0007669"/>
    <property type="project" value="InterPro"/>
</dbReference>
<evidence type="ECO:0000256" key="3">
    <source>
        <dbReference type="ARBA" id="ARBA00022837"/>
    </source>
</evidence>
<accession>A0AA88YBU6</accession>
<dbReference type="Pfam" id="PF13499">
    <property type="entry name" value="EF-hand_7"/>
    <property type="match status" value="2"/>
</dbReference>
<evidence type="ECO:0000313" key="6">
    <source>
        <dbReference type="Proteomes" id="UP001186944"/>
    </source>
</evidence>
<dbReference type="GO" id="GO:0016460">
    <property type="term" value="C:myosin II complex"/>
    <property type="evidence" value="ECO:0007669"/>
    <property type="project" value="TreeGrafter"/>
</dbReference>
<feature type="domain" description="EF-hand" evidence="4">
    <location>
        <begin position="121"/>
        <end position="156"/>
    </location>
</feature>
<keyword evidence="1" id="KW-0479">Metal-binding</keyword>
<dbReference type="SMART" id="SM00054">
    <property type="entry name" value="EFh"/>
    <property type="match status" value="4"/>
</dbReference>
<evidence type="ECO:0000256" key="2">
    <source>
        <dbReference type="ARBA" id="ARBA00022737"/>
    </source>
</evidence>
<evidence type="ECO:0000259" key="4">
    <source>
        <dbReference type="PROSITE" id="PS50222"/>
    </source>
</evidence>
<evidence type="ECO:0000313" key="5">
    <source>
        <dbReference type="EMBL" id="KAK3096204.1"/>
    </source>
</evidence>
<dbReference type="AlphaFoldDB" id="A0AA88YBU6"/>